<dbReference type="Gene3D" id="1.10.10.10">
    <property type="entry name" value="Winged helix-like DNA-binding domain superfamily/Winged helix DNA-binding domain"/>
    <property type="match status" value="1"/>
</dbReference>
<sequence>MGAGDRRRWSSFIRQDLVQAATAKLIDGENYGLVLLGSGGVGKTTLARSVENEISGHVHVVKLFGSATETAVPYGLWGVQLARLHSQNENTPNSIIQGIADLIQADADGLDVVLVIDDLPGVDTLSMGVLMHLIFSGIVKVLVLARSTNDLPEDLMWLRKDGMLSEMLLENFSKGEVRTLVTKALGGSIAAAAVAALHESSGGNPLVLHTLIHEEMGNGHLVQHNGTWVLSRERLTSPSILLAELVEARLSRETAEVRRGVAMMSLIQRAPLSMVIDVLGTDTVAQMEEHNYLTLSRHARRYTSLAEPFIGETVRAMMGMEEKAQLYREMIEAVPIDPEKLSRQELLAFAAWAVDAGMPVKPETSLSAAKAALMYLDPRLALTFVSALPENTSLTVFGAVLRSSAYSMLADYPRAVEELQEVKELAESLADIDHFAYWVAALAGALVWVEGGLEKVPELLEAAMAHIDEIGQDLDQQDRANKALNFALLAHQVNCGLFSEAAPGLEAGYWQIEDSRYSLACGSLLVLVWAFTGRELDAINLAREIGQHPDGKYQDPGLLDLQIQGLLIAHTWSGQWKHGVEVLTQMLATMGRYSEHHGGLIELGLGISYAFAGKAAEASEILLVAAAQLEIRDVYNCTHIAYSALAWAFADVGNDAEAAKYLALVHGAHPNTTWVNLAMAEYFTLIAEYRMGDPNAADDLVESAKENIAAGRYTLASVSLLASTANGCESDLRLLETTSAMGQGPLAEVSNLLAQASLEKDVDKALQAAAAAEDLELAAIKSRCAELALELATKAGDHQRVEEAQVWLNGLQPAGPVQLAFKETEGFKLTQRELQVARLAAKGMGNRAIADVMRVSIRTIEGHLYQVFAKLGINSRHDLV</sequence>
<proteinExistence type="predicted"/>
<evidence type="ECO:0000313" key="6">
    <source>
        <dbReference type="Proteomes" id="UP000182725"/>
    </source>
</evidence>
<evidence type="ECO:0000313" key="5">
    <source>
        <dbReference type="EMBL" id="SEE64961.1"/>
    </source>
</evidence>
<protein>
    <submittedName>
        <fullName evidence="5">Regulatory protein, luxR family</fullName>
    </submittedName>
</protein>
<dbReference type="PRINTS" id="PR00038">
    <property type="entry name" value="HTHLUXR"/>
</dbReference>
<evidence type="ECO:0000256" key="2">
    <source>
        <dbReference type="ARBA" id="ARBA00023125"/>
    </source>
</evidence>
<dbReference type="CDD" id="cd06170">
    <property type="entry name" value="LuxR_C_like"/>
    <property type="match status" value="1"/>
</dbReference>
<evidence type="ECO:0000256" key="1">
    <source>
        <dbReference type="ARBA" id="ARBA00023015"/>
    </source>
</evidence>
<feature type="domain" description="HTH luxR-type" evidence="4">
    <location>
        <begin position="822"/>
        <end position="880"/>
    </location>
</feature>
<reference evidence="5 6" key="1">
    <citation type="submission" date="2016-10" db="EMBL/GenBank/DDBJ databases">
        <authorList>
            <person name="de Groot N.N."/>
        </authorList>
    </citation>
    <scope>NUCLEOTIDE SEQUENCE [LARGE SCALE GENOMIC DNA]</scope>
    <source>
        <strain evidence="5 6">DSM 22274</strain>
    </source>
</reference>
<keyword evidence="1" id="KW-0805">Transcription regulation</keyword>
<dbReference type="InterPro" id="IPR027417">
    <property type="entry name" value="P-loop_NTPase"/>
</dbReference>
<dbReference type="PANTHER" id="PTHR44688:SF16">
    <property type="entry name" value="DNA-BINDING TRANSCRIPTIONAL ACTIVATOR DEVR_DOSR"/>
    <property type="match status" value="1"/>
</dbReference>
<dbReference type="InterPro" id="IPR000792">
    <property type="entry name" value="Tscrpt_reg_LuxR_C"/>
</dbReference>
<dbReference type="SUPFAM" id="SSF52540">
    <property type="entry name" value="P-loop containing nucleoside triphosphate hydrolases"/>
    <property type="match status" value="1"/>
</dbReference>
<accession>A0A1H5KLI3</accession>
<gene>
    <name evidence="5" type="ORF">SAMN04489740_2045</name>
</gene>
<dbReference type="PROSITE" id="PS50043">
    <property type="entry name" value="HTH_LUXR_2"/>
    <property type="match status" value="1"/>
</dbReference>
<dbReference type="GO" id="GO:0006355">
    <property type="term" value="P:regulation of DNA-templated transcription"/>
    <property type="evidence" value="ECO:0007669"/>
    <property type="project" value="InterPro"/>
</dbReference>
<dbReference type="Pfam" id="PF00196">
    <property type="entry name" value="GerE"/>
    <property type="match status" value="1"/>
</dbReference>
<organism evidence="5 6">
    <name type="scientific">Arthrobacter alpinus</name>
    <dbReference type="NCBI Taxonomy" id="656366"/>
    <lineage>
        <taxon>Bacteria</taxon>
        <taxon>Bacillati</taxon>
        <taxon>Actinomycetota</taxon>
        <taxon>Actinomycetes</taxon>
        <taxon>Micrococcales</taxon>
        <taxon>Micrococcaceae</taxon>
        <taxon>Arthrobacter</taxon>
    </lineage>
</organism>
<evidence type="ECO:0000259" key="4">
    <source>
        <dbReference type="PROSITE" id="PS50043"/>
    </source>
</evidence>
<dbReference type="Proteomes" id="UP000182725">
    <property type="component" value="Unassembled WGS sequence"/>
</dbReference>
<dbReference type="Gene3D" id="3.40.50.300">
    <property type="entry name" value="P-loop containing nucleotide triphosphate hydrolases"/>
    <property type="match status" value="1"/>
</dbReference>
<evidence type="ECO:0000256" key="3">
    <source>
        <dbReference type="ARBA" id="ARBA00023163"/>
    </source>
</evidence>
<dbReference type="RefSeq" id="WP_074711545.1">
    <property type="nucleotide sequence ID" value="NZ_FNTV01000001.1"/>
</dbReference>
<dbReference type="AlphaFoldDB" id="A0A1H5KLI3"/>
<dbReference type="GO" id="GO:0003677">
    <property type="term" value="F:DNA binding"/>
    <property type="evidence" value="ECO:0007669"/>
    <property type="project" value="UniProtKB-KW"/>
</dbReference>
<name>A0A1H5KLI3_9MICC</name>
<dbReference type="SUPFAM" id="SSF46894">
    <property type="entry name" value="C-terminal effector domain of the bipartite response regulators"/>
    <property type="match status" value="1"/>
</dbReference>
<dbReference type="PANTHER" id="PTHR44688">
    <property type="entry name" value="DNA-BINDING TRANSCRIPTIONAL ACTIVATOR DEVR_DOSR"/>
    <property type="match status" value="1"/>
</dbReference>
<keyword evidence="3" id="KW-0804">Transcription</keyword>
<dbReference type="InterPro" id="IPR016032">
    <property type="entry name" value="Sig_transdc_resp-reg_C-effctor"/>
</dbReference>
<keyword evidence="2" id="KW-0238">DNA-binding</keyword>
<dbReference type="InterPro" id="IPR036388">
    <property type="entry name" value="WH-like_DNA-bd_sf"/>
</dbReference>
<dbReference type="SMART" id="SM00421">
    <property type="entry name" value="HTH_LUXR"/>
    <property type="match status" value="1"/>
</dbReference>
<dbReference type="EMBL" id="FNTV01000001">
    <property type="protein sequence ID" value="SEE64961.1"/>
    <property type="molecule type" value="Genomic_DNA"/>
</dbReference>